<evidence type="ECO:0000256" key="1">
    <source>
        <dbReference type="SAM" id="MobiDB-lite"/>
    </source>
</evidence>
<feature type="region of interest" description="Disordered" evidence="1">
    <location>
        <begin position="167"/>
        <end position="250"/>
    </location>
</feature>
<sequence>MRHSSSTNTDNGYQKVLITVGVMVGAVAIAFIIAKIVDYCYDHTIATRDDASDISEHTRNLIRARLVVAQLQKKVQKNEDNDLERHRKVLRVWSEKGKLSRKIADQRRSEEQKKETAKRHELMVNLDGAMDDSKLKASLEHAAASLLVVSEADSVKRSPGVRRLRRTVLGLGPEAPEQAGSRTRTPKVSIVVTEAPDDGLQSVDSREGSTPNSSESEPVPEMHRPQVEPEKADGVPVQTEGDTTSVASEGKNLPAEKAEAQIPPVENILISEETFIDQSCDRTAVPLTTENHQIPITDEAEKNVKELQTSRDQPSATSDIIQVTAAKIEETKTGADANKSVKKRDTGTSRPASRPVTPISRQGLPMVLPTGVTSRTDDRFRRAHSAKNATVNQTEFNRSATAHARDKPRPKSQQGVPKTTSFKTLAAVYRNTTGLQVHRPVTAKKMSNNDSDDIARPSQSSEKTNQRLSDRGKSAKSR</sequence>
<organism evidence="3 4">
    <name type="scientific">Pomacea canaliculata</name>
    <name type="common">Golden apple snail</name>
    <dbReference type="NCBI Taxonomy" id="400727"/>
    <lineage>
        <taxon>Eukaryota</taxon>
        <taxon>Metazoa</taxon>
        <taxon>Spiralia</taxon>
        <taxon>Lophotrochozoa</taxon>
        <taxon>Mollusca</taxon>
        <taxon>Gastropoda</taxon>
        <taxon>Caenogastropoda</taxon>
        <taxon>Architaenioglossa</taxon>
        <taxon>Ampullarioidea</taxon>
        <taxon>Ampullariidae</taxon>
        <taxon>Pomacea</taxon>
    </lineage>
</organism>
<reference evidence="3 4" key="1">
    <citation type="submission" date="2018-04" db="EMBL/GenBank/DDBJ databases">
        <title>The genome of golden apple snail Pomacea canaliculata provides insight into stress tolerance and invasive adaptation.</title>
        <authorList>
            <person name="Liu C."/>
            <person name="Liu B."/>
            <person name="Ren Y."/>
            <person name="Zhang Y."/>
            <person name="Wang H."/>
            <person name="Li S."/>
            <person name="Jiang F."/>
            <person name="Yin L."/>
            <person name="Zhang G."/>
            <person name="Qian W."/>
            <person name="Fan W."/>
        </authorList>
    </citation>
    <scope>NUCLEOTIDE SEQUENCE [LARGE SCALE GENOMIC DNA]</scope>
    <source>
        <strain evidence="3">SZHN2017</strain>
        <tissue evidence="3">Muscle</tissue>
    </source>
</reference>
<comment type="caution">
    <text evidence="3">The sequence shown here is derived from an EMBL/GenBank/DDBJ whole genome shotgun (WGS) entry which is preliminary data.</text>
</comment>
<feature type="compositionally biased region" description="Polar residues" evidence="1">
    <location>
        <begin position="411"/>
        <end position="423"/>
    </location>
</feature>
<feature type="compositionally biased region" description="Basic and acidic residues" evidence="1">
    <location>
        <begin position="220"/>
        <end position="233"/>
    </location>
</feature>
<dbReference type="EMBL" id="PZQS01000012">
    <property type="protein sequence ID" value="PVD20741.1"/>
    <property type="molecule type" value="Genomic_DNA"/>
</dbReference>
<name>A0A2T7NHT7_POMCA</name>
<gene>
    <name evidence="3" type="ORF">C0Q70_18902</name>
</gene>
<evidence type="ECO:0000313" key="3">
    <source>
        <dbReference type="EMBL" id="PVD20741.1"/>
    </source>
</evidence>
<keyword evidence="2" id="KW-0472">Membrane</keyword>
<feature type="transmembrane region" description="Helical" evidence="2">
    <location>
        <begin position="12"/>
        <end position="34"/>
    </location>
</feature>
<evidence type="ECO:0000256" key="2">
    <source>
        <dbReference type="SAM" id="Phobius"/>
    </source>
</evidence>
<feature type="region of interest" description="Disordered" evidence="1">
    <location>
        <begin position="331"/>
        <end position="478"/>
    </location>
</feature>
<evidence type="ECO:0000313" key="4">
    <source>
        <dbReference type="Proteomes" id="UP000245119"/>
    </source>
</evidence>
<feature type="compositionally biased region" description="Polar residues" evidence="1">
    <location>
        <begin position="387"/>
        <end position="400"/>
    </location>
</feature>
<feature type="compositionally biased region" description="Basic and acidic residues" evidence="1">
    <location>
        <begin position="464"/>
        <end position="478"/>
    </location>
</feature>
<keyword evidence="4" id="KW-1185">Reference proteome</keyword>
<protein>
    <submittedName>
        <fullName evidence="3">Uncharacterized protein</fullName>
    </submittedName>
</protein>
<proteinExistence type="predicted"/>
<accession>A0A2T7NHT7</accession>
<dbReference type="AlphaFoldDB" id="A0A2T7NHT7"/>
<keyword evidence="2" id="KW-0812">Transmembrane</keyword>
<dbReference type="Proteomes" id="UP000245119">
    <property type="component" value="Linkage Group LG12"/>
</dbReference>
<keyword evidence="2" id="KW-1133">Transmembrane helix</keyword>
<dbReference type="OrthoDB" id="6147558at2759"/>